<dbReference type="PANTHER" id="PTHR13465:SF2">
    <property type="entry name" value="PHAGOSOME ASSEMBLY FACTOR 1"/>
    <property type="match status" value="1"/>
</dbReference>
<comment type="similarity">
    <text evidence="1">Belongs to the PHAF1 family.</text>
</comment>
<reference evidence="2" key="1">
    <citation type="journal article" date="2014" name="PLoS ONE">
        <title>Transcriptome-Based Identification of ABC Transporters in the Western Tarnished Plant Bug Lygus hesperus.</title>
        <authorList>
            <person name="Hull J.J."/>
            <person name="Chaney K."/>
            <person name="Geib S.M."/>
            <person name="Fabrick J.A."/>
            <person name="Brent C.S."/>
            <person name="Walsh D."/>
            <person name="Lavine L.C."/>
        </authorList>
    </citation>
    <scope>NUCLEOTIDE SEQUENCE</scope>
</reference>
<protein>
    <submittedName>
        <fullName evidence="3">UPF0183 protein C16orf70</fullName>
    </submittedName>
</protein>
<evidence type="ECO:0000313" key="3">
    <source>
        <dbReference type="EMBL" id="JAQ01155.1"/>
    </source>
</evidence>
<accession>A0A0A9WH29</accession>
<evidence type="ECO:0000313" key="2">
    <source>
        <dbReference type="EMBL" id="JAG07752.1"/>
    </source>
</evidence>
<reference evidence="2" key="2">
    <citation type="submission" date="2014-07" db="EMBL/GenBank/DDBJ databases">
        <authorList>
            <person name="Hull J."/>
        </authorList>
    </citation>
    <scope>NUCLEOTIDE SEQUENCE</scope>
</reference>
<reference evidence="3" key="3">
    <citation type="journal article" date="2016" name="Gigascience">
        <title>De novo construction of an expanded transcriptome assembly for the western tarnished plant bug, Lygus hesperus.</title>
        <authorList>
            <person name="Tassone E.E."/>
            <person name="Geib S.M."/>
            <person name="Hall B."/>
            <person name="Fabrick J.A."/>
            <person name="Brent C.S."/>
            <person name="Hull J.J."/>
        </authorList>
    </citation>
    <scope>NUCLEOTIDE SEQUENCE</scope>
</reference>
<evidence type="ECO:0000256" key="1">
    <source>
        <dbReference type="ARBA" id="ARBA00024339"/>
    </source>
</evidence>
<dbReference type="PANTHER" id="PTHR13465">
    <property type="entry name" value="UPF0183 PROTEIN"/>
    <property type="match status" value="1"/>
</dbReference>
<dbReference type="Pfam" id="PF03676">
    <property type="entry name" value="PHAF1"/>
    <property type="match status" value="1"/>
</dbReference>
<dbReference type="InterPro" id="IPR039156">
    <property type="entry name" value="PHAF1/BROMI"/>
</dbReference>
<dbReference type="EMBL" id="GDHC01017474">
    <property type="protein sequence ID" value="JAQ01155.1"/>
    <property type="molecule type" value="Transcribed_RNA"/>
</dbReference>
<dbReference type="AlphaFoldDB" id="A0A0A9WH29"/>
<organism evidence="2">
    <name type="scientific">Lygus hesperus</name>
    <name type="common">Western plant bug</name>
    <dbReference type="NCBI Taxonomy" id="30085"/>
    <lineage>
        <taxon>Eukaryota</taxon>
        <taxon>Metazoa</taxon>
        <taxon>Ecdysozoa</taxon>
        <taxon>Arthropoda</taxon>
        <taxon>Hexapoda</taxon>
        <taxon>Insecta</taxon>
        <taxon>Pterygota</taxon>
        <taxon>Neoptera</taxon>
        <taxon>Paraneoptera</taxon>
        <taxon>Hemiptera</taxon>
        <taxon>Heteroptera</taxon>
        <taxon>Panheteroptera</taxon>
        <taxon>Cimicomorpha</taxon>
        <taxon>Miridae</taxon>
        <taxon>Mirini</taxon>
        <taxon>Lygus</taxon>
    </lineage>
</organism>
<dbReference type="EMBL" id="GBHO01035852">
    <property type="protein sequence ID" value="JAG07752.1"/>
    <property type="molecule type" value="Transcribed_RNA"/>
</dbReference>
<proteinExistence type="inferred from homology"/>
<gene>
    <name evidence="3" type="primary">CP070</name>
    <name evidence="2" type="ORF">CM83_2837</name>
    <name evidence="3" type="ORF">g.16704</name>
</gene>
<sequence length="598" mass="67506">MNIIREKHDIWIHVEVLTNGYSPYTDDITIHIHDIRLQLLVDSMTQRLRCIVIRSFNHSSIPFAYNEFLFLPSIRPCAPSVYDIHNDRLHSGERLILNSVPSYGTADGDRYYNNTIIKRRRAYGVYFLRTYLDSAYVSNYMHLYDQVESGGATESSDSPASAPVTSMAIEQKDMQTKPLWKIHPCTQAGFVTFANILRLFGPASIAKNLEFILGQQLPSVAAPLDDGREKYPNTNVMALLRYNGISFLFPCMYHESGTYYIHTGSSAQAIIHYAEVVSNQDSVRDVKCDAATPTLPCLPIQHPLPSMVPLPAGDAYLQPIYILPSLLIRVHAAHLSLVLNKYNQIGSDTQQLIHTKIRQPIEQSRQWSVQDCLAYFGEPQGIFELPELTTLWLPMDSLPGVSTGTSNDGRKQDIVCNCNGETCNTGQTQTGLQMKDGIVVRRPYVYNYFLHGIDIVFDGMTHQILRMVLHTNLPNNQHFLLYHRANFYIGLPTPQNLTTVCNHAFNSTCDTSTQQSTQFVHCHQTVWDLEQVLGRGKRITKSDTVVESPPPYIQDTYKVQPNDHTSLIDTCVHLWSEYGLMVESCALSGCIVTVQVLL</sequence>
<name>A0A0A9WH29_LYGHE</name>
<dbReference type="InterPro" id="IPR005373">
    <property type="entry name" value="PHAF1"/>
</dbReference>